<name>A0A1N7SZ28_9BURK</name>
<proteinExistence type="predicted"/>
<evidence type="ECO:0000313" key="2">
    <source>
        <dbReference type="Proteomes" id="UP000195569"/>
    </source>
</evidence>
<dbReference type="Proteomes" id="UP000195569">
    <property type="component" value="Unassembled WGS sequence"/>
</dbReference>
<reference evidence="1" key="1">
    <citation type="submission" date="2016-12" db="EMBL/GenBank/DDBJ databases">
        <authorList>
            <person name="Moulin L."/>
        </authorList>
    </citation>
    <scope>NUCLEOTIDE SEQUENCE [LARGE SCALE GENOMIC DNA]</scope>
    <source>
        <strain evidence="1">STM 7183</strain>
    </source>
</reference>
<comment type="caution">
    <text evidence="1">The sequence shown here is derived from an EMBL/GenBank/DDBJ whole genome shotgun (WGS) entry which is preliminary data.</text>
</comment>
<evidence type="ECO:0000313" key="1">
    <source>
        <dbReference type="EMBL" id="SIT52226.1"/>
    </source>
</evidence>
<organism evidence="1 2">
    <name type="scientific">Paraburkholderia piptadeniae</name>
    <dbReference type="NCBI Taxonomy" id="1701573"/>
    <lineage>
        <taxon>Bacteria</taxon>
        <taxon>Pseudomonadati</taxon>
        <taxon>Pseudomonadota</taxon>
        <taxon>Betaproteobacteria</taxon>
        <taxon>Burkholderiales</taxon>
        <taxon>Burkholderiaceae</taxon>
        <taxon>Paraburkholderia</taxon>
    </lineage>
</organism>
<sequence length="87" mass="9795">MSDSEVLGVTIEYAPVPIEEFKQKMADRLAEDQSCFTQQSNDGACGGMKADHQVLHKGDYRQRRMAVFKIFEQALNLVGRNVQPHAL</sequence>
<gene>
    <name evidence="1" type="ORF">BN2476_2190002</name>
</gene>
<dbReference type="AlphaFoldDB" id="A0A1N7SZ28"/>
<keyword evidence="2" id="KW-1185">Reference proteome</keyword>
<accession>A0A1N7SZ28</accession>
<protein>
    <submittedName>
        <fullName evidence="1">Uncharacterized protein</fullName>
    </submittedName>
</protein>
<dbReference type="EMBL" id="CYGY02000219">
    <property type="protein sequence ID" value="SIT52226.1"/>
    <property type="molecule type" value="Genomic_DNA"/>
</dbReference>